<evidence type="ECO:0000256" key="2">
    <source>
        <dbReference type="HAMAP-Rule" id="MF_00048"/>
    </source>
</evidence>
<dbReference type="EMBL" id="SHKI01000005">
    <property type="protein sequence ID" value="RZT64660.1"/>
    <property type="molecule type" value="Genomic_DNA"/>
</dbReference>
<dbReference type="SUPFAM" id="SSF52980">
    <property type="entry name" value="Restriction endonuclease-like"/>
    <property type="match status" value="1"/>
</dbReference>
<keyword evidence="4" id="KW-0255">Endonuclease</keyword>
<dbReference type="PANTHER" id="PTHR34039">
    <property type="entry name" value="UPF0102 PROTEIN YRAN"/>
    <property type="match status" value="1"/>
</dbReference>
<comment type="similarity">
    <text evidence="1 2">Belongs to the UPF0102 family.</text>
</comment>
<dbReference type="GO" id="GO:0003676">
    <property type="term" value="F:nucleic acid binding"/>
    <property type="evidence" value="ECO:0007669"/>
    <property type="project" value="InterPro"/>
</dbReference>
<dbReference type="CDD" id="cd20736">
    <property type="entry name" value="PoNe_Nuclease"/>
    <property type="match status" value="1"/>
</dbReference>
<feature type="region of interest" description="Disordered" evidence="3">
    <location>
        <begin position="1"/>
        <end position="29"/>
    </location>
</feature>
<sequence length="140" mass="15437">MNRAPESPTPRRGATAHQAHEHEHENRTLGARGEAIAADYLAKRGCRVLARNWHSAYGELDLVVCDGDTLVAVEVKTRAGAGYGDPLTAITARKVARLRRLLFEWSRTNRARGARLRIDAIGITIRPGQEPLLDHLRGVS</sequence>
<accession>A0A4Q7TWX7</accession>
<dbReference type="RefSeq" id="WP_130454253.1">
    <property type="nucleotide sequence ID" value="NZ_QYAG01000001.1"/>
</dbReference>
<dbReference type="InterPro" id="IPR011856">
    <property type="entry name" value="tRNA_endonuc-like_dom_sf"/>
</dbReference>
<dbReference type="Gene3D" id="3.40.1350.10">
    <property type="match status" value="1"/>
</dbReference>
<reference evidence="4 5" key="1">
    <citation type="journal article" date="2015" name="Stand. Genomic Sci.">
        <title>Genomic Encyclopedia of Bacterial and Archaeal Type Strains, Phase III: the genomes of soil and plant-associated and newly described type strains.</title>
        <authorList>
            <person name="Whitman W.B."/>
            <person name="Woyke T."/>
            <person name="Klenk H.P."/>
            <person name="Zhou Y."/>
            <person name="Lilburn T.G."/>
            <person name="Beck B.J."/>
            <person name="De Vos P."/>
            <person name="Vandamme P."/>
            <person name="Eisen J.A."/>
            <person name="Garrity G."/>
            <person name="Hugenholtz P."/>
            <person name="Kyrpides N.C."/>
        </authorList>
    </citation>
    <scope>NUCLEOTIDE SEQUENCE [LARGE SCALE GENOMIC DNA]</scope>
    <source>
        <strain evidence="4 5">RF6</strain>
    </source>
</reference>
<feature type="compositionally biased region" description="Basic and acidic residues" evidence="3">
    <location>
        <begin position="18"/>
        <end position="27"/>
    </location>
</feature>
<evidence type="ECO:0000313" key="4">
    <source>
        <dbReference type="EMBL" id="RZT64660.1"/>
    </source>
</evidence>
<dbReference type="InterPro" id="IPR003509">
    <property type="entry name" value="UPF0102_YraN-like"/>
</dbReference>
<keyword evidence="4" id="KW-0378">Hydrolase</keyword>
<comment type="caution">
    <text evidence="4">The sequence shown here is derived from an EMBL/GenBank/DDBJ whole genome shotgun (WGS) entry which is preliminary data.</text>
</comment>
<dbReference type="HAMAP" id="MF_00048">
    <property type="entry name" value="UPF0102"/>
    <property type="match status" value="1"/>
</dbReference>
<dbReference type="NCBIfam" id="NF009154">
    <property type="entry name" value="PRK12497.3-3"/>
    <property type="match status" value="1"/>
</dbReference>
<dbReference type="PANTHER" id="PTHR34039:SF1">
    <property type="entry name" value="UPF0102 PROTEIN YRAN"/>
    <property type="match status" value="1"/>
</dbReference>
<dbReference type="GO" id="GO:0004519">
    <property type="term" value="F:endonuclease activity"/>
    <property type="evidence" value="ECO:0007669"/>
    <property type="project" value="UniProtKB-KW"/>
</dbReference>
<evidence type="ECO:0000256" key="1">
    <source>
        <dbReference type="ARBA" id="ARBA00006738"/>
    </source>
</evidence>
<evidence type="ECO:0000256" key="3">
    <source>
        <dbReference type="SAM" id="MobiDB-lite"/>
    </source>
</evidence>
<keyword evidence="5" id="KW-1185">Reference proteome</keyword>
<name>A0A4Q7TWX7_9MICO</name>
<keyword evidence="4" id="KW-0540">Nuclease</keyword>
<dbReference type="AlphaFoldDB" id="A0A4Q7TWX7"/>
<dbReference type="Pfam" id="PF02021">
    <property type="entry name" value="UPF0102"/>
    <property type="match status" value="1"/>
</dbReference>
<gene>
    <name evidence="4" type="ORF">EV139_2081</name>
</gene>
<organism evidence="4 5">
    <name type="scientific">Leucobacter luti</name>
    <dbReference type="NCBI Taxonomy" id="340320"/>
    <lineage>
        <taxon>Bacteria</taxon>
        <taxon>Bacillati</taxon>
        <taxon>Actinomycetota</taxon>
        <taxon>Actinomycetes</taxon>
        <taxon>Micrococcales</taxon>
        <taxon>Microbacteriaceae</taxon>
        <taxon>Leucobacter</taxon>
    </lineage>
</organism>
<proteinExistence type="inferred from homology"/>
<protein>
    <recommendedName>
        <fullName evidence="2">UPF0102 protein EV139_2081</fullName>
    </recommendedName>
</protein>
<dbReference type="OrthoDB" id="9794876at2"/>
<evidence type="ECO:0000313" key="5">
    <source>
        <dbReference type="Proteomes" id="UP000291832"/>
    </source>
</evidence>
<dbReference type="InterPro" id="IPR011335">
    <property type="entry name" value="Restrct_endonuc-II-like"/>
</dbReference>
<dbReference type="Proteomes" id="UP000291832">
    <property type="component" value="Unassembled WGS sequence"/>
</dbReference>